<accession>A0A382I819</accession>
<reference evidence="1" key="1">
    <citation type="submission" date="2018-05" db="EMBL/GenBank/DDBJ databases">
        <authorList>
            <person name="Lanie J.A."/>
            <person name="Ng W.-L."/>
            <person name="Kazmierczak K.M."/>
            <person name="Andrzejewski T.M."/>
            <person name="Davidsen T.M."/>
            <person name="Wayne K.J."/>
            <person name="Tettelin H."/>
            <person name="Glass J.I."/>
            <person name="Rusch D."/>
            <person name="Podicherti R."/>
            <person name="Tsui H.-C.T."/>
            <person name="Winkler M.E."/>
        </authorList>
    </citation>
    <scope>NUCLEOTIDE SEQUENCE</scope>
</reference>
<name>A0A382I819_9ZZZZ</name>
<gene>
    <name evidence="1" type="ORF">METZ01_LOCUS247705</name>
</gene>
<sequence length="77" mass="7706">MSDGTLQTLDVSMLEDVGTGASQLVQLDSNAKIPACSAAALTGVSTVTKSASDPVIATNPSGGVGTVWQNTTSGEMY</sequence>
<organism evidence="1">
    <name type="scientific">marine metagenome</name>
    <dbReference type="NCBI Taxonomy" id="408172"/>
    <lineage>
        <taxon>unclassified sequences</taxon>
        <taxon>metagenomes</taxon>
        <taxon>ecological metagenomes</taxon>
    </lineage>
</organism>
<dbReference type="EMBL" id="UINC01065319">
    <property type="protein sequence ID" value="SVB94851.1"/>
    <property type="molecule type" value="Genomic_DNA"/>
</dbReference>
<proteinExistence type="predicted"/>
<feature type="non-terminal residue" evidence="1">
    <location>
        <position position="77"/>
    </location>
</feature>
<dbReference type="AlphaFoldDB" id="A0A382I819"/>
<protein>
    <submittedName>
        <fullName evidence="1">Uncharacterized protein</fullName>
    </submittedName>
</protein>
<evidence type="ECO:0000313" key="1">
    <source>
        <dbReference type="EMBL" id="SVB94851.1"/>
    </source>
</evidence>